<evidence type="ECO:0000256" key="5">
    <source>
        <dbReference type="ARBA" id="ARBA00022857"/>
    </source>
</evidence>
<gene>
    <name evidence="9" type="ORF">H9895_11435</name>
</gene>
<dbReference type="Pfam" id="PF00881">
    <property type="entry name" value="Nitroreductase"/>
    <property type="match status" value="1"/>
</dbReference>
<keyword evidence="6" id="KW-0560">Oxidoreductase</keyword>
<dbReference type="GO" id="GO:0016491">
    <property type="term" value="F:oxidoreductase activity"/>
    <property type="evidence" value="ECO:0007669"/>
    <property type="project" value="UniProtKB-KW"/>
</dbReference>
<keyword evidence="5" id="KW-0521">NADP</keyword>
<evidence type="ECO:0000256" key="6">
    <source>
        <dbReference type="ARBA" id="ARBA00023002"/>
    </source>
</evidence>
<evidence type="ECO:0000256" key="7">
    <source>
        <dbReference type="ARBA" id="ARBA00023027"/>
    </source>
</evidence>
<dbReference type="SUPFAM" id="SSF55469">
    <property type="entry name" value="FMN-dependent nitroreductase-like"/>
    <property type="match status" value="1"/>
</dbReference>
<organism evidence="9 10">
    <name type="scientific">Candidatus Pseudogracilibacillus intestinigallinarum</name>
    <dbReference type="NCBI Taxonomy" id="2838742"/>
    <lineage>
        <taxon>Bacteria</taxon>
        <taxon>Bacillati</taxon>
        <taxon>Bacillota</taxon>
        <taxon>Bacilli</taxon>
        <taxon>Bacillales</taxon>
        <taxon>Bacillaceae</taxon>
        <taxon>Pseudogracilibacillus</taxon>
    </lineage>
</organism>
<dbReference type="PANTHER" id="PTHR43821">
    <property type="entry name" value="NAD(P)H NITROREDUCTASE YDJA-RELATED"/>
    <property type="match status" value="1"/>
</dbReference>
<comment type="cofactor">
    <cofactor evidence="1">
        <name>FMN</name>
        <dbReference type="ChEBI" id="CHEBI:58210"/>
    </cofactor>
</comment>
<dbReference type="PANTHER" id="PTHR43821:SF1">
    <property type="entry name" value="NAD(P)H NITROREDUCTASE YDJA-RELATED"/>
    <property type="match status" value="1"/>
</dbReference>
<dbReference type="InterPro" id="IPR052530">
    <property type="entry name" value="NAD(P)H_nitroreductase"/>
</dbReference>
<name>A0A9D1PNG4_9BACI</name>
<reference evidence="9" key="1">
    <citation type="journal article" date="2021" name="PeerJ">
        <title>Extensive microbial diversity within the chicken gut microbiome revealed by metagenomics and culture.</title>
        <authorList>
            <person name="Gilroy R."/>
            <person name="Ravi A."/>
            <person name="Getino M."/>
            <person name="Pursley I."/>
            <person name="Horton D.L."/>
            <person name="Alikhan N.F."/>
            <person name="Baker D."/>
            <person name="Gharbi K."/>
            <person name="Hall N."/>
            <person name="Watson M."/>
            <person name="Adriaenssens E.M."/>
            <person name="Foster-Nyarko E."/>
            <person name="Jarju S."/>
            <person name="Secka A."/>
            <person name="Antonio M."/>
            <person name="Oren A."/>
            <person name="Chaudhuri R.R."/>
            <person name="La Ragione R."/>
            <person name="Hildebrand F."/>
            <person name="Pallen M.J."/>
        </authorList>
    </citation>
    <scope>NUCLEOTIDE SEQUENCE</scope>
    <source>
        <strain evidence="9">CHK169-2315</strain>
    </source>
</reference>
<evidence type="ECO:0000256" key="1">
    <source>
        <dbReference type="ARBA" id="ARBA00001917"/>
    </source>
</evidence>
<evidence type="ECO:0000313" key="10">
    <source>
        <dbReference type="Proteomes" id="UP000823937"/>
    </source>
</evidence>
<feature type="domain" description="Nitroreductase" evidence="8">
    <location>
        <begin position="7"/>
        <end position="170"/>
    </location>
</feature>
<dbReference type="CDD" id="cd02135">
    <property type="entry name" value="YdjA-like"/>
    <property type="match status" value="1"/>
</dbReference>
<evidence type="ECO:0000259" key="8">
    <source>
        <dbReference type="Pfam" id="PF00881"/>
    </source>
</evidence>
<protein>
    <submittedName>
        <fullName evidence="9">Nitroreductase</fullName>
    </submittedName>
</protein>
<reference evidence="9" key="2">
    <citation type="submission" date="2021-04" db="EMBL/GenBank/DDBJ databases">
        <authorList>
            <person name="Gilroy R."/>
        </authorList>
    </citation>
    <scope>NUCLEOTIDE SEQUENCE</scope>
    <source>
        <strain evidence="9">CHK169-2315</strain>
    </source>
</reference>
<dbReference type="EMBL" id="DXHX01000165">
    <property type="protein sequence ID" value="HIV75676.1"/>
    <property type="molecule type" value="Genomic_DNA"/>
</dbReference>
<evidence type="ECO:0000256" key="4">
    <source>
        <dbReference type="ARBA" id="ARBA00022643"/>
    </source>
</evidence>
<dbReference type="InterPro" id="IPR029479">
    <property type="entry name" value="Nitroreductase"/>
</dbReference>
<evidence type="ECO:0000256" key="2">
    <source>
        <dbReference type="ARBA" id="ARBA00007118"/>
    </source>
</evidence>
<dbReference type="AlphaFoldDB" id="A0A9D1PNG4"/>
<accession>A0A9D1PNG4</accession>
<dbReference type="Gene3D" id="3.40.109.10">
    <property type="entry name" value="NADH Oxidase"/>
    <property type="match status" value="1"/>
</dbReference>
<sequence>MTILQTIKERRSIHSFKKENVPPHILKEIFTYGTWAPTHYMKEPWNVIVYENEGKQRIIQATIDSYVRLGVLKKDGTEKARKTIHSIRQFLFDIPHHVLIYFPIEEDPVRYEEEYAAVCAFIQNVQLAAWEYGVGVLWTITPSMHEEGFAKDLGLSPQEVKIAAVLQMGYPEKVPVSKGRTNIEQKLQFCRTRE</sequence>
<dbReference type="Proteomes" id="UP000823937">
    <property type="component" value="Unassembled WGS sequence"/>
</dbReference>
<evidence type="ECO:0000256" key="3">
    <source>
        <dbReference type="ARBA" id="ARBA00022630"/>
    </source>
</evidence>
<comment type="caution">
    <text evidence="9">The sequence shown here is derived from an EMBL/GenBank/DDBJ whole genome shotgun (WGS) entry which is preliminary data.</text>
</comment>
<proteinExistence type="inferred from homology"/>
<comment type="similarity">
    <text evidence="2">Belongs to the nitroreductase family.</text>
</comment>
<keyword evidence="3" id="KW-0285">Flavoprotein</keyword>
<keyword evidence="4" id="KW-0288">FMN</keyword>
<keyword evidence="7" id="KW-0520">NAD</keyword>
<dbReference type="InterPro" id="IPR026021">
    <property type="entry name" value="YdjA-like"/>
</dbReference>
<dbReference type="InterPro" id="IPR000415">
    <property type="entry name" value="Nitroreductase-like"/>
</dbReference>
<evidence type="ECO:0000313" key="9">
    <source>
        <dbReference type="EMBL" id="HIV75676.1"/>
    </source>
</evidence>